<comment type="caution">
    <text evidence="2">The sequence shown here is derived from an EMBL/GenBank/DDBJ whole genome shotgun (WGS) entry which is preliminary data.</text>
</comment>
<dbReference type="Pfam" id="PF13460">
    <property type="entry name" value="NAD_binding_10"/>
    <property type="match status" value="1"/>
</dbReference>
<dbReference type="PANTHER" id="PTHR43355">
    <property type="entry name" value="FLAVIN REDUCTASE (NADPH)"/>
    <property type="match status" value="1"/>
</dbReference>
<accession>A0A0A5GP30</accession>
<dbReference type="Gene3D" id="3.40.50.720">
    <property type="entry name" value="NAD(P)-binding Rossmann-like Domain"/>
    <property type="match status" value="1"/>
</dbReference>
<sequence length="204" mass="22315">MKLIVFGATGATGQEVVKQALQQGMDVTAFVRSPSKLSSAHPNLEIVKGDAFDKDDVCRALPGHDAVISCLGSSGLKESNELSTMTENILDAMKQYHVERIAYTASAGINREIPGLSGIFASLILRNVLSDHRRAVELIQSNDMQWTIARPMQLTNGVRTTHYRTSEDSVPTKGKKISRSDVAHFLLESVSTQHYLKQSIGLAY</sequence>
<dbReference type="CDD" id="cd05244">
    <property type="entry name" value="BVR-B_like_SDR_a"/>
    <property type="match status" value="1"/>
</dbReference>
<dbReference type="SUPFAM" id="SSF51735">
    <property type="entry name" value="NAD(P)-binding Rossmann-fold domains"/>
    <property type="match status" value="1"/>
</dbReference>
<dbReference type="RefSeq" id="WP_026799154.1">
    <property type="nucleotide sequence ID" value="NZ_AULI01000001.1"/>
</dbReference>
<dbReference type="EMBL" id="AVPE01000001">
    <property type="protein sequence ID" value="KGX93749.1"/>
    <property type="molecule type" value="Genomic_DNA"/>
</dbReference>
<evidence type="ECO:0000313" key="3">
    <source>
        <dbReference type="Proteomes" id="UP000030528"/>
    </source>
</evidence>
<dbReference type="Proteomes" id="UP000030528">
    <property type="component" value="Unassembled WGS sequence"/>
</dbReference>
<dbReference type="AlphaFoldDB" id="A0A0A5GP30"/>
<dbReference type="GO" id="GO:0016646">
    <property type="term" value="F:oxidoreductase activity, acting on the CH-NH group of donors, NAD or NADP as acceptor"/>
    <property type="evidence" value="ECO:0007669"/>
    <property type="project" value="TreeGrafter"/>
</dbReference>
<dbReference type="eggNOG" id="COG0702">
    <property type="taxonomic scope" value="Bacteria"/>
</dbReference>
<proteinExistence type="predicted"/>
<evidence type="ECO:0000313" key="2">
    <source>
        <dbReference type="EMBL" id="KGX93749.1"/>
    </source>
</evidence>
<gene>
    <name evidence="2" type="ORF">N781_00665</name>
</gene>
<feature type="domain" description="NAD(P)-binding" evidence="1">
    <location>
        <begin position="7"/>
        <end position="191"/>
    </location>
</feature>
<dbReference type="STRING" id="1385510.GCA_000425205_00345"/>
<dbReference type="InterPro" id="IPR036291">
    <property type="entry name" value="NAD(P)-bd_dom_sf"/>
</dbReference>
<name>A0A0A5GP30_9BACI</name>
<protein>
    <submittedName>
        <fullName evidence="2">Epimerase</fullName>
    </submittedName>
</protein>
<reference evidence="2 3" key="1">
    <citation type="submission" date="2013-08" db="EMBL/GenBank/DDBJ databases">
        <authorList>
            <person name="Huang J."/>
            <person name="Wang G."/>
        </authorList>
    </citation>
    <scope>NUCLEOTIDE SEQUENCE [LARGE SCALE GENOMIC DNA]</scope>
    <source>
        <strain evidence="2 3">JSM 076056</strain>
    </source>
</reference>
<evidence type="ECO:0000259" key="1">
    <source>
        <dbReference type="Pfam" id="PF13460"/>
    </source>
</evidence>
<dbReference type="OrthoDB" id="9785372at2"/>
<organism evidence="2 3">
    <name type="scientific">Pontibacillus halophilus JSM 076056 = DSM 19796</name>
    <dbReference type="NCBI Taxonomy" id="1385510"/>
    <lineage>
        <taxon>Bacteria</taxon>
        <taxon>Bacillati</taxon>
        <taxon>Bacillota</taxon>
        <taxon>Bacilli</taxon>
        <taxon>Bacillales</taxon>
        <taxon>Bacillaceae</taxon>
        <taxon>Pontibacillus</taxon>
    </lineage>
</organism>
<dbReference type="PANTHER" id="PTHR43355:SF2">
    <property type="entry name" value="FLAVIN REDUCTASE (NADPH)"/>
    <property type="match status" value="1"/>
</dbReference>
<dbReference type="InterPro" id="IPR051606">
    <property type="entry name" value="Polyketide_Oxido-like"/>
</dbReference>
<dbReference type="InterPro" id="IPR016040">
    <property type="entry name" value="NAD(P)-bd_dom"/>
</dbReference>
<keyword evidence="3" id="KW-1185">Reference proteome</keyword>